<comment type="caution">
    <text evidence="2">The sequence shown here is derived from an EMBL/GenBank/DDBJ whole genome shotgun (WGS) entry which is preliminary data.</text>
</comment>
<dbReference type="AlphaFoldDB" id="G9P0S2"/>
<dbReference type="InterPro" id="IPR000182">
    <property type="entry name" value="GNAT_dom"/>
</dbReference>
<evidence type="ECO:0000313" key="2">
    <source>
        <dbReference type="EMBL" id="EHK43223.1"/>
    </source>
</evidence>
<gene>
    <name evidence="2" type="ORF">TRIATDRAFT_301128</name>
</gene>
<dbReference type="Proteomes" id="UP000005426">
    <property type="component" value="Unassembled WGS sequence"/>
</dbReference>
<dbReference type="InterPro" id="IPR016181">
    <property type="entry name" value="Acyl_CoA_acyltransferase"/>
</dbReference>
<dbReference type="EMBL" id="ABDG02000026">
    <property type="protein sequence ID" value="EHK43223.1"/>
    <property type="molecule type" value="Genomic_DNA"/>
</dbReference>
<dbReference type="SUPFAM" id="SSF55729">
    <property type="entry name" value="Acyl-CoA N-acyltransferases (Nat)"/>
    <property type="match status" value="1"/>
</dbReference>
<dbReference type="HOGENOM" id="CLU_1184837_0_0_1"/>
<proteinExistence type="predicted"/>
<dbReference type="GO" id="GO:0016747">
    <property type="term" value="F:acyltransferase activity, transferring groups other than amino-acyl groups"/>
    <property type="evidence" value="ECO:0007669"/>
    <property type="project" value="InterPro"/>
</dbReference>
<evidence type="ECO:0000259" key="1">
    <source>
        <dbReference type="Pfam" id="PF13302"/>
    </source>
</evidence>
<protein>
    <recommendedName>
        <fullName evidence="1">N-acetyltransferase domain-containing protein</fullName>
    </recommendedName>
</protein>
<dbReference type="GeneID" id="25781924"/>
<dbReference type="OMA" id="SRVNMML"/>
<sequence>MATQISHLHAVIPSPKFPNLFLRTIKASDVERFVAILSAPANKFDPHSQNMSLETAEAAIARSLESASEPTFVDAQGSVTRGPDRVNMMVVLKGEDGSDEETIIGLGGFGSIKSRKRDGRRIRVGNVGAMLDPEYKRLGYGLEAMKMAIGWGYAPASEGGLQLDLVTITTLKENESMLQLVNTKFGLEGQGVMRQSEFDEEKTEVHYKLKKEVWEDLKRTW</sequence>
<keyword evidence="3" id="KW-1185">Reference proteome</keyword>
<dbReference type="OrthoDB" id="64477at2759"/>
<dbReference type="KEGG" id="tatv:25781924"/>
<dbReference type="eggNOG" id="ENOG502SBNH">
    <property type="taxonomic scope" value="Eukaryota"/>
</dbReference>
<organism evidence="2 3">
    <name type="scientific">Hypocrea atroviridis (strain ATCC 20476 / IMI 206040)</name>
    <name type="common">Trichoderma atroviride</name>
    <dbReference type="NCBI Taxonomy" id="452589"/>
    <lineage>
        <taxon>Eukaryota</taxon>
        <taxon>Fungi</taxon>
        <taxon>Dikarya</taxon>
        <taxon>Ascomycota</taxon>
        <taxon>Pezizomycotina</taxon>
        <taxon>Sordariomycetes</taxon>
        <taxon>Hypocreomycetidae</taxon>
        <taxon>Hypocreales</taxon>
        <taxon>Hypocreaceae</taxon>
        <taxon>Trichoderma</taxon>
    </lineage>
</organism>
<accession>G9P0S2</accession>
<reference evidence="2 3" key="1">
    <citation type="journal article" date="2011" name="Genome Biol.">
        <title>Comparative genome sequence analysis underscores mycoparasitism as the ancestral life style of Trichoderma.</title>
        <authorList>
            <person name="Kubicek C.P."/>
            <person name="Herrera-Estrella A."/>
            <person name="Seidl-Seiboth V."/>
            <person name="Martinez D.A."/>
            <person name="Druzhinina I.S."/>
            <person name="Thon M."/>
            <person name="Zeilinger S."/>
            <person name="Casas-Flores S."/>
            <person name="Horwitz B.A."/>
            <person name="Mukherjee P.K."/>
            <person name="Mukherjee M."/>
            <person name="Kredics L."/>
            <person name="Alcaraz L.D."/>
            <person name="Aerts A."/>
            <person name="Antal Z."/>
            <person name="Atanasova L."/>
            <person name="Cervantes-Badillo M.G."/>
            <person name="Challacombe J."/>
            <person name="Chertkov O."/>
            <person name="McCluskey K."/>
            <person name="Coulpier F."/>
            <person name="Deshpande N."/>
            <person name="von Doehren H."/>
            <person name="Ebbole D.J."/>
            <person name="Esquivel-Naranjo E.U."/>
            <person name="Fekete E."/>
            <person name="Flipphi M."/>
            <person name="Glaser F."/>
            <person name="Gomez-Rodriguez E.Y."/>
            <person name="Gruber S."/>
            <person name="Han C."/>
            <person name="Henrissat B."/>
            <person name="Hermosa R."/>
            <person name="Hernandez-Onate M."/>
            <person name="Karaffa L."/>
            <person name="Kosti I."/>
            <person name="Le Crom S."/>
            <person name="Lindquist E."/>
            <person name="Lucas S."/>
            <person name="Luebeck M."/>
            <person name="Luebeck P.S."/>
            <person name="Margeot A."/>
            <person name="Metz B."/>
            <person name="Misra M."/>
            <person name="Nevalainen H."/>
            <person name="Omann M."/>
            <person name="Packer N."/>
            <person name="Perrone G."/>
            <person name="Uresti-Rivera E.E."/>
            <person name="Salamov A."/>
            <person name="Schmoll M."/>
            <person name="Seiboth B."/>
            <person name="Shapiro H."/>
            <person name="Sukno S."/>
            <person name="Tamayo-Ramos J.A."/>
            <person name="Tisch D."/>
            <person name="Wiest A."/>
            <person name="Wilkinson H.H."/>
            <person name="Zhang M."/>
            <person name="Coutinho P.M."/>
            <person name="Kenerley C.M."/>
            <person name="Monte E."/>
            <person name="Baker S.E."/>
            <person name="Grigoriev I.V."/>
        </authorList>
    </citation>
    <scope>NUCLEOTIDE SEQUENCE [LARGE SCALE GENOMIC DNA]</scope>
    <source>
        <strain evidence="3">ATCC 20476 / IMI 206040</strain>
    </source>
</reference>
<dbReference type="Gene3D" id="3.40.630.30">
    <property type="match status" value="1"/>
</dbReference>
<dbReference type="Pfam" id="PF13302">
    <property type="entry name" value="Acetyltransf_3"/>
    <property type="match status" value="1"/>
</dbReference>
<name>G9P0S2_HYPAI</name>
<feature type="domain" description="N-acetyltransferase" evidence="1">
    <location>
        <begin position="20"/>
        <end position="180"/>
    </location>
</feature>
<evidence type="ECO:0000313" key="3">
    <source>
        <dbReference type="Proteomes" id="UP000005426"/>
    </source>
</evidence>